<feature type="region of interest" description="Disordered" evidence="1">
    <location>
        <begin position="1"/>
        <end position="24"/>
    </location>
</feature>
<organism evidence="2">
    <name type="scientific">Oryza punctata</name>
    <name type="common">Red rice</name>
    <dbReference type="NCBI Taxonomy" id="4537"/>
    <lineage>
        <taxon>Eukaryota</taxon>
        <taxon>Viridiplantae</taxon>
        <taxon>Streptophyta</taxon>
        <taxon>Embryophyta</taxon>
        <taxon>Tracheophyta</taxon>
        <taxon>Spermatophyta</taxon>
        <taxon>Magnoliopsida</taxon>
        <taxon>Liliopsida</taxon>
        <taxon>Poales</taxon>
        <taxon>Poaceae</taxon>
        <taxon>BOP clade</taxon>
        <taxon>Oryzoideae</taxon>
        <taxon>Oryzeae</taxon>
        <taxon>Oryzinae</taxon>
        <taxon>Oryza</taxon>
    </lineage>
</organism>
<dbReference type="Gramene" id="OPUNC11G17030.3">
    <property type="protein sequence ID" value="OPUNC11G17030.3"/>
    <property type="gene ID" value="OPUNC11G17030"/>
</dbReference>
<evidence type="ECO:0000256" key="1">
    <source>
        <dbReference type="SAM" id="MobiDB-lite"/>
    </source>
</evidence>
<dbReference type="Proteomes" id="UP000026962">
    <property type="component" value="Chromosome 11"/>
</dbReference>
<keyword evidence="3" id="KW-1185">Reference proteome</keyword>
<evidence type="ECO:0000313" key="3">
    <source>
        <dbReference type="Proteomes" id="UP000026962"/>
    </source>
</evidence>
<evidence type="ECO:0000313" key="2">
    <source>
        <dbReference type="EnsemblPlants" id="OPUNC11G17030.3"/>
    </source>
</evidence>
<accession>A0A0E0MHF0</accession>
<protein>
    <submittedName>
        <fullName evidence="2">Uncharacterized protein</fullName>
    </submittedName>
</protein>
<name>A0A0E0MHF0_ORYPU</name>
<sequence>MAAVCSTACSTRTPSHPHVGPQPQPFKRMAMAAMAPAAAAAGHDALTGQAEPRRQVQFLGHFRELAWGASNCLGGLLILLKN</sequence>
<reference evidence="2" key="2">
    <citation type="submission" date="2018-05" db="EMBL/GenBank/DDBJ databases">
        <title>OpunRS2 (Oryza punctata Reference Sequence Version 2).</title>
        <authorList>
            <person name="Zhang J."/>
            <person name="Kudrna D."/>
            <person name="Lee S."/>
            <person name="Talag J."/>
            <person name="Welchert J."/>
            <person name="Wing R.A."/>
        </authorList>
    </citation>
    <scope>NUCLEOTIDE SEQUENCE [LARGE SCALE GENOMIC DNA]</scope>
</reference>
<dbReference type="EnsemblPlants" id="OPUNC11G17030.3">
    <property type="protein sequence ID" value="OPUNC11G17030.3"/>
    <property type="gene ID" value="OPUNC11G17030"/>
</dbReference>
<reference evidence="2" key="1">
    <citation type="submission" date="2015-04" db="UniProtKB">
        <authorList>
            <consortium name="EnsemblPlants"/>
        </authorList>
    </citation>
    <scope>IDENTIFICATION</scope>
</reference>
<dbReference type="HOGENOM" id="CLU_2562328_0_0_1"/>
<dbReference type="AlphaFoldDB" id="A0A0E0MHF0"/>
<proteinExistence type="predicted"/>